<evidence type="ECO:0000259" key="5">
    <source>
        <dbReference type="Pfam" id="PF00891"/>
    </source>
</evidence>
<name>I4GPS7_MICAE</name>
<dbReference type="InterPro" id="IPR001077">
    <property type="entry name" value="COMT_C"/>
</dbReference>
<dbReference type="RefSeq" id="WP_002765200.1">
    <property type="nucleotide sequence ID" value="NZ_HE972935.1"/>
</dbReference>
<evidence type="ECO:0000256" key="4">
    <source>
        <dbReference type="PIRSR" id="PIRSR005739-1"/>
    </source>
</evidence>
<accession>I4GPS7</accession>
<evidence type="ECO:0000256" key="3">
    <source>
        <dbReference type="ARBA" id="ARBA00022691"/>
    </source>
</evidence>
<dbReference type="PIRSF" id="PIRSF005739">
    <property type="entry name" value="O-mtase"/>
    <property type="match status" value="1"/>
</dbReference>
<dbReference type="Proteomes" id="UP000003480">
    <property type="component" value="Unassembled WGS sequence"/>
</dbReference>
<feature type="domain" description="O-methyltransferase C-terminal" evidence="5">
    <location>
        <begin position="140"/>
        <end position="325"/>
    </location>
</feature>
<keyword evidence="1 7" id="KW-0489">Methyltransferase</keyword>
<proteinExistence type="predicted"/>
<dbReference type="InterPro" id="IPR016461">
    <property type="entry name" value="COMT-like"/>
</dbReference>
<feature type="domain" description="O-methyltransferase dimerisation" evidence="6">
    <location>
        <begin position="20"/>
        <end position="95"/>
    </location>
</feature>
<comment type="caution">
    <text evidence="7">The sequence shown here is derived from an EMBL/GenBank/DDBJ whole genome shotgun (WGS) entry which is preliminary data.</text>
</comment>
<sequence length="345" mass="39095">MKINALSTLKKPRTDDKKLWDIILGNAGQRTILIAHELKLFPFLAEKPRSLAEICEELKIEARPARAILGVLVGLEILNSRDGCYSLATIAEDYLLDSSTTSFCGMLDFMLANQYVTFSYEGFKKAVLTNSPQLYQSDRPFENHKETEALARTFTYGMHGHSMAPALAWTEVLDLSRHKRMLDIGGGSGAHAIGAIWRWPNLQAIIFEQPPICPVAQEFIEYYGVQDQVKTCSGDMWQDPFPDADIHFYSDIFHDWLPEKGRYLTKKSFESLPYRGRIIIHEMLFDERKTSPLTVASYNLAMQVVIEGQQYSGEELIAMLQESGFIEVEVKATFGYWSIVTGCKP</sequence>
<protein>
    <submittedName>
        <fullName evidence="7">O-methyltransferase family 2</fullName>
    </submittedName>
</protein>
<reference evidence="7 8" key="1">
    <citation type="submission" date="2012-04" db="EMBL/GenBank/DDBJ databases">
        <authorList>
            <person name="Genoscope - CEA"/>
        </authorList>
    </citation>
    <scope>NUCLEOTIDE SEQUENCE [LARGE SCALE GENOMIC DNA]</scope>
    <source>
        <strain evidence="7 8">9443</strain>
    </source>
</reference>
<organism evidence="7 8">
    <name type="scientific">Microcystis aeruginosa PCC 9443</name>
    <dbReference type="NCBI Taxonomy" id="1160281"/>
    <lineage>
        <taxon>Bacteria</taxon>
        <taxon>Bacillati</taxon>
        <taxon>Cyanobacteriota</taxon>
        <taxon>Cyanophyceae</taxon>
        <taxon>Oscillatoriophycideae</taxon>
        <taxon>Chroococcales</taxon>
        <taxon>Microcystaceae</taxon>
        <taxon>Microcystis</taxon>
    </lineage>
</organism>
<dbReference type="InterPro" id="IPR036390">
    <property type="entry name" value="WH_DNA-bd_sf"/>
</dbReference>
<dbReference type="Pfam" id="PF08100">
    <property type="entry name" value="Dimerisation"/>
    <property type="match status" value="1"/>
</dbReference>
<evidence type="ECO:0000313" key="8">
    <source>
        <dbReference type="Proteomes" id="UP000003480"/>
    </source>
</evidence>
<dbReference type="GO" id="GO:0046983">
    <property type="term" value="F:protein dimerization activity"/>
    <property type="evidence" value="ECO:0007669"/>
    <property type="project" value="InterPro"/>
</dbReference>
<dbReference type="Pfam" id="PF00891">
    <property type="entry name" value="Methyltransf_2"/>
    <property type="match status" value="1"/>
</dbReference>
<dbReference type="InterPro" id="IPR036388">
    <property type="entry name" value="WH-like_DNA-bd_sf"/>
</dbReference>
<evidence type="ECO:0000256" key="2">
    <source>
        <dbReference type="ARBA" id="ARBA00022679"/>
    </source>
</evidence>
<dbReference type="PANTHER" id="PTHR11746">
    <property type="entry name" value="O-METHYLTRANSFERASE"/>
    <property type="match status" value="1"/>
</dbReference>
<evidence type="ECO:0000259" key="6">
    <source>
        <dbReference type="Pfam" id="PF08100"/>
    </source>
</evidence>
<keyword evidence="3" id="KW-0949">S-adenosyl-L-methionine</keyword>
<evidence type="ECO:0000313" key="7">
    <source>
        <dbReference type="EMBL" id="CCI09995.1"/>
    </source>
</evidence>
<dbReference type="InterPro" id="IPR029063">
    <property type="entry name" value="SAM-dependent_MTases_sf"/>
</dbReference>
<gene>
    <name evidence="7" type="ORF">MICAC_620005</name>
</gene>
<dbReference type="InterPro" id="IPR012967">
    <property type="entry name" value="COMT_dimerisation"/>
</dbReference>
<keyword evidence="2 7" id="KW-0808">Transferase</keyword>
<dbReference type="EMBL" id="CAIJ01000579">
    <property type="protein sequence ID" value="CCI09995.1"/>
    <property type="molecule type" value="Genomic_DNA"/>
</dbReference>
<dbReference type="SUPFAM" id="SSF46785">
    <property type="entry name" value="Winged helix' DNA-binding domain"/>
    <property type="match status" value="1"/>
</dbReference>
<feature type="active site" description="Proton acceptor" evidence="4">
    <location>
        <position position="254"/>
    </location>
</feature>
<dbReference type="GO" id="GO:0008171">
    <property type="term" value="F:O-methyltransferase activity"/>
    <property type="evidence" value="ECO:0007669"/>
    <property type="project" value="InterPro"/>
</dbReference>
<evidence type="ECO:0000256" key="1">
    <source>
        <dbReference type="ARBA" id="ARBA00022603"/>
    </source>
</evidence>
<dbReference type="AlphaFoldDB" id="I4GPS7"/>
<dbReference type="Gene3D" id="3.40.50.150">
    <property type="entry name" value="Vaccinia Virus protein VP39"/>
    <property type="match status" value="1"/>
</dbReference>
<dbReference type="Gene3D" id="1.10.10.10">
    <property type="entry name" value="Winged helix-like DNA-binding domain superfamily/Winged helix DNA-binding domain"/>
    <property type="match status" value="1"/>
</dbReference>
<dbReference type="PROSITE" id="PS51683">
    <property type="entry name" value="SAM_OMT_II"/>
    <property type="match status" value="1"/>
</dbReference>
<dbReference type="SUPFAM" id="SSF53335">
    <property type="entry name" value="S-adenosyl-L-methionine-dependent methyltransferases"/>
    <property type="match status" value="1"/>
</dbReference>
<dbReference type="HOGENOM" id="CLU_005533_4_2_3"/>
<dbReference type="GO" id="GO:0032259">
    <property type="term" value="P:methylation"/>
    <property type="evidence" value="ECO:0007669"/>
    <property type="project" value="UniProtKB-KW"/>
</dbReference>